<proteinExistence type="inferred from homology"/>
<feature type="signal peptide" evidence="7">
    <location>
        <begin position="1"/>
        <end position="23"/>
    </location>
</feature>
<keyword evidence="7" id="KW-0732">Signal</keyword>
<feature type="transmembrane region" description="Helical" evidence="6">
    <location>
        <begin position="389"/>
        <end position="407"/>
    </location>
</feature>
<keyword evidence="4 6" id="KW-1133">Transmembrane helix</keyword>
<dbReference type="PANTHER" id="PTHR48022:SF8">
    <property type="entry name" value="MAJOR FACILITATOR SUPERFAMILY (MFS) PROFILE DOMAIN-CONTAINING PROTEIN-RELATED"/>
    <property type="match status" value="1"/>
</dbReference>
<feature type="transmembrane region" description="Helical" evidence="6">
    <location>
        <begin position="318"/>
        <end position="338"/>
    </location>
</feature>
<feature type="chain" id="PRO_5045752921" evidence="7">
    <location>
        <begin position="24"/>
        <end position="423"/>
    </location>
</feature>
<evidence type="ECO:0000256" key="6">
    <source>
        <dbReference type="SAM" id="Phobius"/>
    </source>
</evidence>
<dbReference type="PANTHER" id="PTHR48022">
    <property type="entry name" value="PLASTIDIC GLUCOSE TRANSPORTER 4"/>
    <property type="match status" value="1"/>
</dbReference>
<organism evidence="9 10">
    <name type="scientific">Aspergillus pseudoustus</name>
    <dbReference type="NCBI Taxonomy" id="1810923"/>
    <lineage>
        <taxon>Eukaryota</taxon>
        <taxon>Fungi</taxon>
        <taxon>Dikarya</taxon>
        <taxon>Ascomycota</taxon>
        <taxon>Pezizomycotina</taxon>
        <taxon>Eurotiomycetes</taxon>
        <taxon>Eurotiomycetidae</taxon>
        <taxon>Eurotiales</taxon>
        <taxon>Aspergillaceae</taxon>
        <taxon>Aspergillus</taxon>
        <taxon>Aspergillus subgen. Nidulantes</taxon>
    </lineage>
</organism>
<keyword evidence="10" id="KW-1185">Reference proteome</keyword>
<evidence type="ECO:0000256" key="5">
    <source>
        <dbReference type="ARBA" id="ARBA00023136"/>
    </source>
</evidence>
<feature type="domain" description="Major facilitator superfamily (MFS) profile" evidence="8">
    <location>
        <begin position="1"/>
        <end position="411"/>
    </location>
</feature>
<evidence type="ECO:0000259" key="8">
    <source>
        <dbReference type="PROSITE" id="PS50850"/>
    </source>
</evidence>
<dbReference type="InterPro" id="IPR020846">
    <property type="entry name" value="MFS_dom"/>
</dbReference>
<gene>
    <name evidence="9" type="ORF">BJY01DRAFT_237441</name>
</gene>
<evidence type="ECO:0000313" key="9">
    <source>
        <dbReference type="EMBL" id="KAL2838542.1"/>
    </source>
</evidence>
<feature type="transmembrane region" description="Helical" evidence="6">
    <location>
        <begin position="117"/>
        <end position="139"/>
    </location>
</feature>
<keyword evidence="3 6" id="KW-0812">Transmembrane</keyword>
<dbReference type="PROSITE" id="PS50850">
    <property type="entry name" value="MFS"/>
    <property type="match status" value="1"/>
</dbReference>
<feature type="transmembrane region" description="Helical" evidence="6">
    <location>
        <begin position="280"/>
        <end position="298"/>
    </location>
</feature>
<comment type="subcellular location">
    <subcellularLocation>
        <location evidence="1">Membrane</location>
        <topology evidence="1">Multi-pass membrane protein</topology>
    </subcellularLocation>
</comment>
<dbReference type="SUPFAM" id="SSF103473">
    <property type="entry name" value="MFS general substrate transporter"/>
    <property type="match status" value="1"/>
</dbReference>
<evidence type="ECO:0000256" key="3">
    <source>
        <dbReference type="ARBA" id="ARBA00022692"/>
    </source>
</evidence>
<dbReference type="Gene3D" id="1.20.1250.20">
    <property type="entry name" value="MFS general substrate transporter like domains"/>
    <property type="match status" value="1"/>
</dbReference>
<evidence type="ECO:0000256" key="1">
    <source>
        <dbReference type="ARBA" id="ARBA00004141"/>
    </source>
</evidence>
<feature type="transmembrane region" description="Helical" evidence="6">
    <location>
        <begin position="84"/>
        <end position="105"/>
    </location>
</feature>
<protein>
    <submittedName>
        <fullName evidence="9">General substrate transporter</fullName>
    </submittedName>
</protein>
<evidence type="ECO:0000256" key="2">
    <source>
        <dbReference type="ARBA" id="ARBA00010992"/>
    </source>
</evidence>
<comment type="caution">
    <text evidence="9">The sequence shown here is derived from an EMBL/GenBank/DDBJ whole genome shotgun (WGS) entry which is preliminary data.</text>
</comment>
<feature type="transmembrane region" description="Helical" evidence="6">
    <location>
        <begin position="211"/>
        <end position="229"/>
    </location>
</feature>
<dbReference type="InterPro" id="IPR050360">
    <property type="entry name" value="MFS_Sugar_Transporters"/>
</dbReference>
<dbReference type="Pfam" id="PF00083">
    <property type="entry name" value="Sugar_tr"/>
    <property type="match status" value="1"/>
</dbReference>
<feature type="transmembrane region" description="Helical" evidence="6">
    <location>
        <begin position="350"/>
        <end position="369"/>
    </location>
</feature>
<sequence>MSYVAPTLLCAALAFGLLGASKGLDEGLIATTVNLRSFIRAYGLESRTGSSSGQANRLSMIVSAASIVGPTYLAEVAPARHRGLLVGIFSVSEYIGIVYFAGYGASLHQSDHNGQQWILPQATHIILAGLLLVASLGCVESPRYLCKEKRPIQVAHALSRLRGASPNDPLIIDEVQLIEHHVATNQTDQLRASFLTPWKLLFCESGNRSRMAFLLSAQLLSQWSGTNAITTYAPRFFALLGIAGSSEKLLTTGIFGIVKLAAALVSPLFFLDRLGRKRSLVSGITIQLLALLYLSIYLTVLTTKDSTALSGDMHRASVVAIVCVYVTGIGYAFGWNSVQYLINAEMIPRPVRTLGTSILMCIHYANRFALTKSVPSMMLDDALQPKGTFWFFSAVAFFGFLWAVFLLPETSNRQLEETSKMIT</sequence>
<dbReference type="InterPro" id="IPR036259">
    <property type="entry name" value="MFS_trans_sf"/>
</dbReference>
<keyword evidence="5 6" id="KW-0472">Membrane</keyword>
<accession>A0ABR4JHG9</accession>
<evidence type="ECO:0000256" key="7">
    <source>
        <dbReference type="SAM" id="SignalP"/>
    </source>
</evidence>
<dbReference type="Proteomes" id="UP001610446">
    <property type="component" value="Unassembled WGS sequence"/>
</dbReference>
<dbReference type="InterPro" id="IPR005828">
    <property type="entry name" value="MFS_sugar_transport-like"/>
</dbReference>
<name>A0ABR4JHG9_9EURO</name>
<evidence type="ECO:0000313" key="10">
    <source>
        <dbReference type="Proteomes" id="UP001610446"/>
    </source>
</evidence>
<feature type="transmembrane region" description="Helical" evidence="6">
    <location>
        <begin position="249"/>
        <end position="271"/>
    </location>
</feature>
<reference evidence="9 10" key="1">
    <citation type="submission" date="2024-07" db="EMBL/GenBank/DDBJ databases">
        <title>Section-level genome sequencing and comparative genomics of Aspergillus sections Usti and Cavernicolus.</title>
        <authorList>
            <consortium name="Lawrence Berkeley National Laboratory"/>
            <person name="Nybo J.L."/>
            <person name="Vesth T.C."/>
            <person name="Theobald S."/>
            <person name="Frisvad J.C."/>
            <person name="Larsen T.O."/>
            <person name="Kjaerboelling I."/>
            <person name="Rothschild-Mancinelli K."/>
            <person name="Lyhne E.K."/>
            <person name="Kogle M.E."/>
            <person name="Barry K."/>
            <person name="Clum A."/>
            <person name="Na H."/>
            <person name="Ledsgaard L."/>
            <person name="Lin J."/>
            <person name="Lipzen A."/>
            <person name="Kuo A."/>
            <person name="Riley R."/>
            <person name="Mondo S."/>
            <person name="Labutti K."/>
            <person name="Haridas S."/>
            <person name="Pangalinan J."/>
            <person name="Salamov A.A."/>
            <person name="Simmons B.A."/>
            <person name="Magnuson J.K."/>
            <person name="Chen J."/>
            <person name="Drula E."/>
            <person name="Henrissat B."/>
            <person name="Wiebenga A."/>
            <person name="Lubbers R.J."/>
            <person name="Gomes A.C."/>
            <person name="Makela M.R."/>
            <person name="Stajich J."/>
            <person name="Grigoriev I.V."/>
            <person name="Mortensen U.H."/>
            <person name="De Vries R.P."/>
            <person name="Baker S.E."/>
            <person name="Andersen M.R."/>
        </authorList>
    </citation>
    <scope>NUCLEOTIDE SEQUENCE [LARGE SCALE GENOMIC DNA]</scope>
    <source>
        <strain evidence="9 10">CBS 123904</strain>
    </source>
</reference>
<evidence type="ECO:0000256" key="4">
    <source>
        <dbReference type="ARBA" id="ARBA00022989"/>
    </source>
</evidence>
<dbReference type="EMBL" id="JBFXLU010000144">
    <property type="protein sequence ID" value="KAL2838542.1"/>
    <property type="molecule type" value="Genomic_DNA"/>
</dbReference>
<comment type="similarity">
    <text evidence="2">Belongs to the major facilitator superfamily. Sugar transporter (TC 2.A.1.1) family.</text>
</comment>